<feature type="region of interest" description="Disordered" evidence="1">
    <location>
        <begin position="1"/>
        <end position="30"/>
    </location>
</feature>
<dbReference type="EMBL" id="JAKOGI010001364">
    <property type="protein sequence ID" value="KAJ8426012.1"/>
    <property type="molecule type" value="Genomic_DNA"/>
</dbReference>
<protein>
    <submittedName>
        <fullName evidence="2">Uncharacterized protein</fullName>
    </submittedName>
</protein>
<proteinExistence type="predicted"/>
<evidence type="ECO:0000313" key="2">
    <source>
        <dbReference type="EMBL" id="KAJ8426012.1"/>
    </source>
</evidence>
<name>A0A9Q1GV63_9CARY</name>
<comment type="caution">
    <text evidence="2">The sequence shown here is derived from an EMBL/GenBank/DDBJ whole genome shotgun (WGS) entry which is preliminary data.</text>
</comment>
<dbReference type="AlphaFoldDB" id="A0A9Q1GV63"/>
<evidence type="ECO:0000313" key="3">
    <source>
        <dbReference type="Proteomes" id="UP001153076"/>
    </source>
</evidence>
<dbReference type="Proteomes" id="UP001153076">
    <property type="component" value="Unassembled WGS sequence"/>
</dbReference>
<keyword evidence="3" id="KW-1185">Reference proteome</keyword>
<reference evidence="2" key="1">
    <citation type="submission" date="2022-04" db="EMBL/GenBank/DDBJ databases">
        <title>Carnegiea gigantea Genome sequencing and assembly v2.</title>
        <authorList>
            <person name="Copetti D."/>
            <person name="Sanderson M.J."/>
            <person name="Burquez A."/>
            <person name="Wojciechowski M.F."/>
        </authorList>
    </citation>
    <scope>NUCLEOTIDE SEQUENCE</scope>
    <source>
        <strain evidence="2">SGP5-SGP5p</strain>
        <tissue evidence="2">Aerial part</tissue>
    </source>
</reference>
<accession>A0A9Q1GV63</accession>
<evidence type="ECO:0000256" key="1">
    <source>
        <dbReference type="SAM" id="MobiDB-lite"/>
    </source>
</evidence>
<gene>
    <name evidence="2" type="ORF">Cgig2_026124</name>
</gene>
<organism evidence="2 3">
    <name type="scientific">Carnegiea gigantea</name>
    <dbReference type="NCBI Taxonomy" id="171969"/>
    <lineage>
        <taxon>Eukaryota</taxon>
        <taxon>Viridiplantae</taxon>
        <taxon>Streptophyta</taxon>
        <taxon>Embryophyta</taxon>
        <taxon>Tracheophyta</taxon>
        <taxon>Spermatophyta</taxon>
        <taxon>Magnoliopsida</taxon>
        <taxon>eudicotyledons</taxon>
        <taxon>Gunneridae</taxon>
        <taxon>Pentapetalae</taxon>
        <taxon>Caryophyllales</taxon>
        <taxon>Cactineae</taxon>
        <taxon>Cactaceae</taxon>
        <taxon>Cactoideae</taxon>
        <taxon>Echinocereeae</taxon>
        <taxon>Carnegiea</taxon>
    </lineage>
</organism>
<feature type="compositionally biased region" description="Basic and acidic residues" evidence="1">
    <location>
        <begin position="1"/>
        <end position="15"/>
    </location>
</feature>
<sequence length="221" mass="24666">MCNASNKKELVKEAEANGNNTAEGSSKEVGQTIIDPLNLYASPMHETISRKKTKSRVEGDNSSDRSTMRVKEIDQIEEVSTDSESVLTDMTTVRGHDYSILSASISNGISATRDVVYKPLDNAIRRCLLKLLRLSKAAYQRVEQGKSIEFFNECTMSYLDHTTNVVQFSTQQCDNIRDGSNVEGRNCGPDKQRAFSNHPRCQSTIGKNRYELKLFNANSIA</sequence>
<feature type="compositionally biased region" description="Basic and acidic residues" evidence="1">
    <location>
        <begin position="55"/>
        <end position="69"/>
    </location>
</feature>
<feature type="region of interest" description="Disordered" evidence="1">
    <location>
        <begin position="44"/>
        <end position="69"/>
    </location>
</feature>